<protein>
    <submittedName>
        <fullName evidence="3">SMP-30/gluconolactonase/LRE family protein</fullName>
    </submittedName>
</protein>
<gene>
    <name evidence="3" type="ORF">WJU16_05595</name>
</gene>
<dbReference type="InterPro" id="IPR051262">
    <property type="entry name" value="SMP-30/CGR1_Lactonase"/>
</dbReference>
<dbReference type="EMBL" id="CP149822">
    <property type="protein sequence ID" value="WZN42505.1"/>
    <property type="molecule type" value="Genomic_DNA"/>
</dbReference>
<dbReference type="InterPro" id="IPR013658">
    <property type="entry name" value="SGL"/>
</dbReference>
<feature type="domain" description="SMP-30/Gluconolactonase/LRE-like region" evidence="2">
    <location>
        <begin position="20"/>
        <end position="252"/>
    </location>
</feature>
<name>A0ABZ2YSJ6_9BACT</name>
<dbReference type="Gene3D" id="2.120.10.30">
    <property type="entry name" value="TolB, C-terminal domain"/>
    <property type="match status" value="1"/>
</dbReference>
<evidence type="ECO:0000313" key="3">
    <source>
        <dbReference type="EMBL" id="WZN42505.1"/>
    </source>
</evidence>
<organism evidence="3 4">
    <name type="scientific">Chitinophaga pollutisoli</name>
    <dbReference type="NCBI Taxonomy" id="3133966"/>
    <lineage>
        <taxon>Bacteria</taxon>
        <taxon>Pseudomonadati</taxon>
        <taxon>Bacteroidota</taxon>
        <taxon>Chitinophagia</taxon>
        <taxon>Chitinophagales</taxon>
        <taxon>Chitinophagaceae</taxon>
        <taxon>Chitinophaga</taxon>
    </lineage>
</organism>
<dbReference type="InterPro" id="IPR011042">
    <property type="entry name" value="6-blade_b-propeller_TolB-like"/>
</dbReference>
<keyword evidence="4" id="KW-1185">Reference proteome</keyword>
<proteinExistence type="predicted"/>
<evidence type="ECO:0000313" key="4">
    <source>
        <dbReference type="Proteomes" id="UP001485459"/>
    </source>
</evidence>
<dbReference type="Proteomes" id="UP001485459">
    <property type="component" value="Chromosome"/>
</dbReference>
<accession>A0ABZ2YSJ6</accession>
<reference evidence="4" key="1">
    <citation type="submission" date="2024-03" db="EMBL/GenBank/DDBJ databases">
        <title>Chitinophaga horti sp. nov., isolated from garden soil.</title>
        <authorList>
            <person name="Lee D.S."/>
            <person name="Han D.M."/>
            <person name="Baek J.H."/>
            <person name="Choi D.G."/>
            <person name="Jeon J.H."/>
            <person name="Jeon C.O."/>
        </authorList>
    </citation>
    <scope>NUCLEOTIDE SEQUENCE [LARGE SCALE GENOMIC DNA]</scope>
    <source>
        <strain evidence="4">GPA1</strain>
    </source>
</reference>
<dbReference type="RefSeq" id="WP_341837339.1">
    <property type="nucleotide sequence ID" value="NZ_CP149822.1"/>
</dbReference>
<dbReference type="PANTHER" id="PTHR47572:SF4">
    <property type="entry name" value="LACTONASE DRP35"/>
    <property type="match status" value="1"/>
</dbReference>
<keyword evidence="1" id="KW-0378">Hydrolase</keyword>
<evidence type="ECO:0000259" key="2">
    <source>
        <dbReference type="Pfam" id="PF08450"/>
    </source>
</evidence>
<dbReference type="Pfam" id="PF08450">
    <property type="entry name" value="SGL"/>
    <property type="match status" value="1"/>
</dbReference>
<dbReference type="PANTHER" id="PTHR47572">
    <property type="entry name" value="LIPOPROTEIN-RELATED"/>
    <property type="match status" value="1"/>
</dbReference>
<dbReference type="SUPFAM" id="SSF63829">
    <property type="entry name" value="Calcium-dependent phosphotriesterase"/>
    <property type="match status" value="1"/>
</dbReference>
<sequence length="274" mass="29539">MNKMISVTIVERLAELPWYTEGPVMDAQGNLFFTTLTGGIIFKINPEGKMSHWAYAKCPNGQYILPDGDHLICDSGQAGIARFGGDGGFKGYAIKDHCDGQALGAPNDLTADAHGGIYFTDSVRETGKVCYFGTDGSQRIVGRDFDFPNGIALSTDGKRLFVAESYRNRIMTCALRGPGQPAGKWEEWAMLPEHPSGDIIQNLPDGIRMGRDGLLYVAHYGMQAVQILDEDGKLVDTIRTGYPLTSNLCLLPGEIIVTGGYGEPGPGGVSSIKL</sequence>
<evidence type="ECO:0000256" key="1">
    <source>
        <dbReference type="ARBA" id="ARBA00022801"/>
    </source>
</evidence>